<keyword evidence="6" id="KW-0472">Membrane</keyword>
<evidence type="ECO:0000256" key="4">
    <source>
        <dbReference type="ARBA" id="ARBA00022989"/>
    </source>
</evidence>
<dbReference type="GO" id="GO:0051301">
    <property type="term" value="P:cell division"/>
    <property type="evidence" value="ECO:0007669"/>
    <property type="project" value="UniProtKB-KW"/>
</dbReference>
<evidence type="ECO:0000313" key="8">
    <source>
        <dbReference type="Proteomes" id="UP000176751"/>
    </source>
</evidence>
<reference evidence="7 8" key="1">
    <citation type="journal article" date="2016" name="Nat. Commun.">
        <title>Thousands of microbial genomes shed light on interconnected biogeochemical processes in an aquifer system.</title>
        <authorList>
            <person name="Anantharaman K."/>
            <person name="Brown C.T."/>
            <person name="Hug L.A."/>
            <person name="Sharon I."/>
            <person name="Castelle C.J."/>
            <person name="Probst A.J."/>
            <person name="Thomas B.C."/>
            <person name="Singh A."/>
            <person name="Wilkins M.J."/>
            <person name="Karaoz U."/>
            <person name="Brodie E.L."/>
            <person name="Williams K.H."/>
            <person name="Hubbard S.S."/>
            <person name="Banfield J.F."/>
        </authorList>
    </citation>
    <scope>NUCLEOTIDE SEQUENCE [LARGE SCALE GENOMIC DNA]</scope>
</reference>
<keyword evidence="3 6" id="KW-0812">Transmembrane</keyword>
<keyword evidence="1" id="KW-1003">Cell membrane</keyword>
<dbReference type="Proteomes" id="UP000176751">
    <property type="component" value="Unassembled WGS sequence"/>
</dbReference>
<evidence type="ECO:0000256" key="1">
    <source>
        <dbReference type="ARBA" id="ARBA00022475"/>
    </source>
</evidence>
<evidence type="ECO:0000313" key="7">
    <source>
        <dbReference type="EMBL" id="OGE01141.1"/>
    </source>
</evidence>
<accession>A0A1F5HAK1</accession>
<dbReference type="InterPro" id="IPR050487">
    <property type="entry name" value="FtsQ_DivIB"/>
</dbReference>
<dbReference type="AlphaFoldDB" id="A0A1F5HAK1"/>
<evidence type="ECO:0000256" key="5">
    <source>
        <dbReference type="ARBA" id="ARBA00023306"/>
    </source>
</evidence>
<keyword evidence="2" id="KW-0132">Cell division</keyword>
<evidence type="ECO:0000256" key="6">
    <source>
        <dbReference type="SAM" id="Phobius"/>
    </source>
</evidence>
<evidence type="ECO:0000256" key="2">
    <source>
        <dbReference type="ARBA" id="ARBA00022618"/>
    </source>
</evidence>
<proteinExistence type="predicted"/>
<gene>
    <name evidence="7" type="ORF">A2196_00315</name>
</gene>
<sequence length="226" mass="24943">MPAIFKFSLVLLFIASLVFIVLYAPLFKLRKVDIPNQSCLTSQNVLDTIGSSQNMLFISPAKLADALKSKYSCIGKIEITKNYPSRLQLDVQAKEPVVKIEGTSLAVTEDGYIVEDVKDAERPILFPPPNVKMASGEKVTDLTVAFAIHLAAQLLKSDFLPANIRIISPQEIAVYNQQSAVAIFTAKEEVTNQVDSLQQVISKSKIDSAKIAKIDLRFDKPVISYK</sequence>
<organism evidence="7 8">
    <name type="scientific">Candidatus Curtissbacteria bacterium RIFOXYA1_FULL_41_14</name>
    <dbReference type="NCBI Taxonomy" id="1797737"/>
    <lineage>
        <taxon>Bacteria</taxon>
        <taxon>Candidatus Curtissiibacteriota</taxon>
    </lineage>
</organism>
<dbReference type="PANTHER" id="PTHR37820">
    <property type="entry name" value="CELL DIVISION PROTEIN DIVIB"/>
    <property type="match status" value="1"/>
</dbReference>
<feature type="transmembrane region" description="Helical" evidence="6">
    <location>
        <begin position="7"/>
        <end position="27"/>
    </location>
</feature>
<comment type="caution">
    <text evidence="7">The sequence shown here is derived from an EMBL/GenBank/DDBJ whole genome shotgun (WGS) entry which is preliminary data.</text>
</comment>
<keyword evidence="5" id="KW-0131">Cell cycle</keyword>
<protein>
    <recommendedName>
        <fullName evidence="9">POTRA domain-containing protein</fullName>
    </recommendedName>
</protein>
<keyword evidence="4 6" id="KW-1133">Transmembrane helix</keyword>
<name>A0A1F5HAK1_9BACT</name>
<evidence type="ECO:0008006" key="9">
    <source>
        <dbReference type="Google" id="ProtNLM"/>
    </source>
</evidence>
<dbReference type="STRING" id="1797737.A2196_00315"/>
<evidence type="ECO:0000256" key="3">
    <source>
        <dbReference type="ARBA" id="ARBA00022692"/>
    </source>
</evidence>
<dbReference type="EMBL" id="MFCA01000029">
    <property type="protein sequence ID" value="OGE01141.1"/>
    <property type="molecule type" value="Genomic_DNA"/>
</dbReference>
<dbReference type="PANTHER" id="PTHR37820:SF1">
    <property type="entry name" value="CELL DIVISION PROTEIN FTSQ"/>
    <property type="match status" value="1"/>
</dbReference>
<dbReference type="GO" id="GO:0005886">
    <property type="term" value="C:plasma membrane"/>
    <property type="evidence" value="ECO:0007669"/>
    <property type="project" value="TreeGrafter"/>
</dbReference>